<dbReference type="GO" id="GO:0016747">
    <property type="term" value="F:acyltransferase activity, transferring groups other than amino-acyl groups"/>
    <property type="evidence" value="ECO:0007669"/>
    <property type="project" value="InterPro"/>
</dbReference>
<evidence type="ECO:0000259" key="1">
    <source>
        <dbReference type="PROSITE" id="PS51186"/>
    </source>
</evidence>
<keyword evidence="3" id="KW-1185">Reference proteome</keyword>
<dbReference type="PANTHER" id="PTHR20958">
    <property type="entry name" value="GLYCINE N-ACYLTRANSFERASE-LIKE PROTEIN"/>
    <property type="match status" value="1"/>
</dbReference>
<dbReference type="InterPro" id="IPR000182">
    <property type="entry name" value="GNAT_dom"/>
</dbReference>
<protein>
    <recommendedName>
        <fullName evidence="1">N-acetyltransferase domain-containing protein</fullName>
    </recommendedName>
</protein>
<organism evidence="2 3">
    <name type="scientific">Bemisia tabaci</name>
    <name type="common">Sweetpotato whitefly</name>
    <name type="synonym">Aleurodes tabaci</name>
    <dbReference type="NCBI Taxonomy" id="7038"/>
    <lineage>
        <taxon>Eukaryota</taxon>
        <taxon>Metazoa</taxon>
        <taxon>Ecdysozoa</taxon>
        <taxon>Arthropoda</taxon>
        <taxon>Hexapoda</taxon>
        <taxon>Insecta</taxon>
        <taxon>Pterygota</taxon>
        <taxon>Neoptera</taxon>
        <taxon>Paraneoptera</taxon>
        <taxon>Hemiptera</taxon>
        <taxon>Sternorrhyncha</taxon>
        <taxon>Aleyrodoidea</taxon>
        <taxon>Aleyrodidae</taxon>
        <taxon>Aleyrodinae</taxon>
        <taxon>Bemisia</taxon>
    </lineage>
</organism>
<reference evidence="2" key="1">
    <citation type="submission" date="2021-12" db="EMBL/GenBank/DDBJ databases">
        <authorList>
            <person name="King R."/>
        </authorList>
    </citation>
    <scope>NUCLEOTIDE SEQUENCE</scope>
</reference>
<accession>A0A9P0CCZ0</accession>
<evidence type="ECO:0000313" key="2">
    <source>
        <dbReference type="EMBL" id="CAH0774458.1"/>
    </source>
</evidence>
<evidence type="ECO:0000313" key="3">
    <source>
        <dbReference type="Proteomes" id="UP001152759"/>
    </source>
</evidence>
<gene>
    <name evidence="2" type="ORF">BEMITA_LOCUS10803</name>
</gene>
<dbReference type="Pfam" id="PF08445">
    <property type="entry name" value="FR47"/>
    <property type="match status" value="1"/>
</dbReference>
<proteinExistence type="predicted"/>
<dbReference type="Gene3D" id="3.40.630.30">
    <property type="match status" value="2"/>
</dbReference>
<dbReference type="SUPFAM" id="SSF55729">
    <property type="entry name" value="Acyl-CoA N-acyltransferases (Nat)"/>
    <property type="match status" value="1"/>
</dbReference>
<dbReference type="InterPro" id="IPR053225">
    <property type="entry name" value="Acyl-CoA_N-acyltransferase"/>
</dbReference>
<dbReference type="InterPro" id="IPR016181">
    <property type="entry name" value="Acyl_CoA_acyltransferase"/>
</dbReference>
<dbReference type="EMBL" id="OU963867">
    <property type="protein sequence ID" value="CAH0774458.1"/>
    <property type="molecule type" value="Genomic_DNA"/>
</dbReference>
<dbReference type="PROSITE" id="PS51186">
    <property type="entry name" value="GNAT"/>
    <property type="match status" value="1"/>
</dbReference>
<dbReference type="AlphaFoldDB" id="A0A9P0CCZ0"/>
<name>A0A9P0CCZ0_BEMTA</name>
<dbReference type="PANTHER" id="PTHR20958:SF6">
    <property type="entry name" value="GLYCINE N-ACYLTRANSFERASE-LIKE PROTEIN"/>
    <property type="match status" value="1"/>
</dbReference>
<dbReference type="InterPro" id="IPR013653">
    <property type="entry name" value="GCN5-like_dom"/>
</dbReference>
<sequence>MTQIALRWRNTDASKQIRIYTTSNKLESAGIVCVLKVMDARNHRISIHCIDKDTSALRHALLTTERINWSSPETTIFFTAFHENLLPIVQACLSHHNYKIIEYVNSLYKFPANLQAAKHVYKWAIPDQLTLCTCSCPPEVRLAPLKLESLELIKSNWFNHPDAAEYISTLIEHNPSLGVYSRTTGELRAWVLLSEFCALTMLHTVKKHRRKGYARLLVNTMCKTLLSEGLVVGAAILQGNIPSLKLFESLEFQSSQDSYVYTLAAPQLL</sequence>
<feature type="domain" description="N-acetyltransferase" evidence="1">
    <location>
        <begin position="140"/>
        <end position="269"/>
    </location>
</feature>
<dbReference type="Proteomes" id="UP001152759">
    <property type="component" value="Chromosome 6"/>
</dbReference>